<dbReference type="InterPro" id="IPR024079">
    <property type="entry name" value="MetalloPept_cat_dom_sf"/>
</dbReference>
<evidence type="ECO:0000313" key="3">
    <source>
        <dbReference type="Proteomes" id="UP000650081"/>
    </source>
</evidence>
<feature type="signal peptide" evidence="1">
    <location>
        <begin position="1"/>
        <end position="21"/>
    </location>
</feature>
<comment type="caution">
    <text evidence="2">The sequence shown here is derived from an EMBL/GenBank/DDBJ whole genome shotgun (WGS) entry which is preliminary data.</text>
</comment>
<dbReference type="RefSeq" id="WP_187466548.1">
    <property type="nucleotide sequence ID" value="NZ_JACSIT010000100.1"/>
</dbReference>
<dbReference type="Gene3D" id="2.60.40.10">
    <property type="entry name" value="Immunoglobulins"/>
    <property type="match status" value="1"/>
</dbReference>
<gene>
    <name evidence="2" type="ORF">H9S92_09885</name>
</gene>
<proteinExistence type="predicted"/>
<evidence type="ECO:0000256" key="1">
    <source>
        <dbReference type="SAM" id="SignalP"/>
    </source>
</evidence>
<dbReference type="GO" id="GO:0008237">
    <property type="term" value="F:metallopeptidase activity"/>
    <property type="evidence" value="ECO:0007669"/>
    <property type="project" value="InterPro"/>
</dbReference>
<organism evidence="2 3">
    <name type="scientific">Neolewinella lacunae</name>
    <dbReference type="NCBI Taxonomy" id="1517758"/>
    <lineage>
        <taxon>Bacteria</taxon>
        <taxon>Pseudomonadati</taxon>
        <taxon>Bacteroidota</taxon>
        <taxon>Saprospiria</taxon>
        <taxon>Saprospirales</taxon>
        <taxon>Lewinellaceae</taxon>
        <taxon>Neolewinella</taxon>
    </lineage>
</organism>
<dbReference type="InterPro" id="IPR003961">
    <property type="entry name" value="FN3_dom"/>
</dbReference>
<dbReference type="InterPro" id="IPR036116">
    <property type="entry name" value="FN3_sf"/>
</dbReference>
<dbReference type="NCBIfam" id="TIGR04183">
    <property type="entry name" value="Por_Secre_tail"/>
    <property type="match status" value="1"/>
</dbReference>
<dbReference type="Proteomes" id="UP000650081">
    <property type="component" value="Unassembled WGS sequence"/>
</dbReference>
<name>A0A923PL02_9BACT</name>
<dbReference type="SUPFAM" id="SSF55486">
    <property type="entry name" value="Metalloproteases ('zincins'), catalytic domain"/>
    <property type="match status" value="1"/>
</dbReference>
<sequence length="506" mass="55932">MTILRLCLALTLLTTFHSALSAQRFTGDRECATVGKSEWLKRYQAGEIAPVPKSANTQYVPMTVFLVGDDNGVGYIDPVRFLNSMILLNNDFRDMNIQFFIKGDFRYINNTRYNNHDFATGRQMMSQNNVFNTFNTYVVENPAGACGYYSPSRDAIALGKNCLGAGDRTWSHEVGHYLSLPHTFYGWESIERIADIELTERAPTTLFFNNANVEVEKVDGSNCATAADGFCDTPPDFLMERWGCNGLGFYRDSLTDPDSVRFAVPASNIMSYALDNCVESFTEDQKAAMLTNLDGRIGLVSNAGASTVGANVEDLTLLLPEDNATLPFSDSVVLTWSSVPNADFYIVQMNRTTNFNGAILNSFITSDTSALITEGLISRARYFWRVRPVNRYVVDGDFGEVFRFRNGEFTVASIDPALDATITVSPNPVSGGQQLRIQGRDLGLSGTLSYELISATGQVLHARRGLSLSASGFNERLETGALPAGIYFLRLQLNDRLVTRRIIVTP</sequence>
<dbReference type="CDD" id="cd00063">
    <property type="entry name" value="FN3"/>
    <property type="match status" value="1"/>
</dbReference>
<dbReference type="Gene3D" id="3.40.390.10">
    <property type="entry name" value="Collagenase (Catalytic Domain)"/>
    <property type="match status" value="1"/>
</dbReference>
<evidence type="ECO:0000313" key="2">
    <source>
        <dbReference type="EMBL" id="MBC6994475.1"/>
    </source>
</evidence>
<dbReference type="EMBL" id="JACSIT010000100">
    <property type="protein sequence ID" value="MBC6994475.1"/>
    <property type="molecule type" value="Genomic_DNA"/>
</dbReference>
<feature type="chain" id="PRO_5037319577" evidence="1">
    <location>
        <begin position="22"/>
        <end position="506"/>
    </location>
</feature>
<dbReference type="InterPro" id="IPR026444">
    <property type="entry name" value="Secre_tail"/>
</dbReference>
<protein>
    <submittedName>
        <fullName evidence="2">T9SS type A sorting domain-containing protein</fullName>
    </submittedName>
</protein>
<dbReference type="SUPFAM" id="SSF49265">
    <property type="entry name" value="Fibronectin type III"/>
    <property type="match status" value="1"/>
</dbReference>
<keyword evidence="3" id="KW-1185">Reference proteome</keyword>
<reference evidence="2" key="1">
    <citation type="submission" date="2020-08" db="EMBL/GenBank/DDBJ databases">
        <title>Lewinella bacteria from marine environments.</title>
        <authorList>
            <person name="Zhong Y."/>
        </authorList>
    </citation>
    <scope>NUCLEOTIDE SEQUENCE</scope>
    <source>
        <strain evidence="2">KCTC 42187</strain>
    </source>
</reference>
<dbReference type="InterPro" id="IPR013783">
    <property type="entry name" value="Ig-like_fold"/>
</dbReference>
<dbReference type="AlphaFoldDB" id="A0A923PL02"/>
<accession>A0A923PL02</accession>
<keyword evidence="1" id="KW-0732">Signal</keyword>